<organism evidence="2 3">
    <name type="scientific">Vitis vinifera</name>
    <name type="common">Grape</name>
    <dbReference type="NCBI Taxonomy" id="29760"/>
    <lineage>
        <taxon>Eukaryota</taxon>
        <taxon>Viridiplantae</taxon>
        <taxon>Streptophyta</taxon>
        <taxon>Embryophyta</taxon>
        <taxon>Tracheophyta</taxon>
        <taxon>Spermatophyta</taxon>
        <taxon>Magnoliopsida</taxon>
        <taxon>eudicotyledons</taxon>
        <taxon>Gunneridae</taxon>
        <taxon>Pentapetalae</taxon>
        <taxon>rosids</taxon>
        <taxon>Vitales</taxon>
        <taxon>Vitaceae</taxon>
        <taxon>Viteae</taxon>
        <taxon>Vitis</taxon>
    </lineage>
</organism>
<sequence length="128" mass="14787">MRLRRGDPQFDAWDEYDSMIMTWLWNSMTPEISDTWMLLTTAKDIWDAVHKTYLGTRCNTIGLNTEFDQVRVQIPSKKLPTLNETISIIQVEESRSVMLEPQNKEDSTMVANKGSDQKASTIDNKKTN</sequence>
<evidence type="ECO:0000313" key="3">
    <source>
        <dbReference type="Proteomes" id="UP000288805"/>
    </source>
</evidence>
<comment type="caution">
    <text evidence="2">The sequence shown here is derived from an EMBL/GenBank/DDBJ whole genome shotgun (WGS) entry which is preliminary data.</text>
</comment>
<protein>
    <recommendedName>
        <fullName evidence="4">Retrotransposon Copia-like N-terminal domain-containing protein</fullName>
    </recommendedName>
</protein>
<evidence type="ECO:0008006" key="4">
    <source>
        <dbReference type="Google" id="ProtNLM"/>
    </source>
</evidence>
<accession>A0A438I9X3</accession>
<dbReference type="AlphaFoldDB" id="A0A438I9X3"/>
<feature type="region of interest" description="Disordered" evidence="1">
    <location>
        <begin position="97"/>
        <end position="128"/>
    </location>
</feature>
<proteinExistence type="predicted"/>
<gene>
    <name evidence="2" type="ORF">CK203_035050</name>
</gene>
<reference evidence="2 3" key="1">
    <citation type="journal article" date="2018" name="PLoS Genet.">
        <title>Population sequencing reveals clonal diversity and ancestral inbreeding in the grapevine cultivar Chardonnay.</title>
        <authorList>
            <person name="Roach M.J."/>
            <person name="Johnson D.L."/>
            <person name="Bohlmann J."/>
            <person name="van Vuuren H.J."/>
            <person name="Jones S.J."/>
            <person name="Pretorius I.S."/>
            <person name="Schmidt S.A."/>
            <person name="Borneman A.R."/>
        </authorList>
    </citation>
    <scope>NUCLEOTIDE SEQUENCE [LARGE SCALE GENOMIC DNA]</scope>
    <source>
        <strain evidence="3">cv. Chardonnay</strain>
        <tissue evidence="2">Leaf</tissue>
    </source>
</reference>
<dbReference type="Proteomes" id="UP000288805">
    <property type="component" value="Unassembled WGS sequence"/>
</dbReference>
<evidence type="ECO:0000256" key="1">
    <source>
        <dbReference type="SAM" id="MobiDB-lite"/>
    </source>
</evidence>
<dbReference type="EMBL" id="QGNW01000129">
    <property type="protein sequence ID" value="RVW93502.1"/>
    <property type="molecule type" value="Genomic_DNA"/>
</dbReference>
<evidence type="ECO:0000313" key="2">
    <source>
        <dbReference type="EMBL" id="RVW93502.1"/>
    </source>
</evidence>
<name>A0A438I9X3_VITVI</name>